<evidence type="ECO:0000313" key="7">
    <source>
        <dbReference type="Proteomes" id="UP001174909"/>
    </source>
</evidence>
<evidence type="ECO:0000256" key="1">
    <source>
        <dbReference type="ARBA" id="ARBA00022630"/>
    </source>
</evidence>
<gene>
    <name evidence="6" type="ORF">GBAR_LOCUS29870</name>
</gene>
<evidence type="ECO:0000256" key="4">
    <source>
        <dbReference type="ARBA" id="ARBA00023033"/>
    </source>
</evidence>
<dbReference type="InterPro" id="IPR050172">
    <property type="entry name" value="SsuD_RutA_monooxygenase"/>
</dbReference>
<keyword evidence="3" id="KW-0560">Oxidoreductase</keyword>
<dbReference type="InterPro" id="IPR036661">
    <property type="entry name" value="Luciferase-like_sf"/>
</dbReference>
<protein>
    <submittedName>
        <fullName evidence="6">Uncharacterized protein Mb0978c</fullName>
    </submittedName>
</protein>
<dbReference type="InterPro" id="IPR011251">
    <property type="entry name" value="Luciferase-like_dom"/>
</dbReference>
<dbReference type="GO" id="GO:0008726">
    <property type="term" value="F:alkanesulfonate monooxygenase activity"/>
    <property type="evidence" value="ECO:0007669"/>
    <property type="project" value="TreeGrafter"/>
</dbReference>
<accession>A0AA35TW55</accession>
<sequence>MKELWTKVESEYHGKYYDFPAVYSFPRPTQRPHPPVLLGGMARNVFRRVVDYGDGWMPNRVTPEQIKQGSETIAELADAAGRDPSSISVSVFGQPADRGLIEQLLEAGADRVMVRLETAPEEESIAALESIAETVL</sequence>
<proteinExistence type="predicted"/>
<keyword evidence="2" id="KW-0288">FMN</keyword>
<evidence type="ECO:0000256" key="3">
    <source>
        <dbReference type="ARBA" id="ARBA00023002"/>
    </source>
</evidence>
<dbReference type="PANTHER" id="PTHR42847:SF4">
    <property type="entry name" value="ALKANESULFONATE MONOOXYGENASE-RELATED"/>
    <property type="match status" value="1"/>
</dbReference>
<comment type="caution">
    <text evidence="6">The sequence shown here is derived from an EMBL/GenBank/DDBJ whole genome shotgun (WGS) entry which is preliminary data.</text>
</comment>
<dbReference type="Gene3D" id="3.20.20.30">
    <property type="entry name" value="Luciferase-like domain"/>
    <property type="match status" value="1"/>
</dbReference>
<evidence type="ECO:0000259" key="5">
    <source>
        <dbReference type="Pfam" id="PF00296"/>
    </source>
</evidence>
<dbReference type="AlphaFoldDB" id="A0AA35TW55"/>
<evidence type="ECO:0000313" key="6">
    <source>
        <dbReference type="EMBL" id="CAI8054781.1"/>
    </source>
</evidence>
<feature type="domain" description="Luciferase-like" evidence="5">
    <location>
        <begin position="1"/>
        <end position="96"/>
    </location>
</feature>
<keyword evidence="1" id="KW-0285">Flavoprotein</keyword>
<dbReference type="GO" id="GO:0046306">
    <property type="term" value="P:alkanesulfonate catabolic process"/>
    <property type="evidence" value="ECO:0007669"/>
    <property type="project" value="TreeGrafter"/>
</dbReference>
<keyword evidence="7" id="KW-1185">Reference proteome</keyword>
<dbReference type="Pfam" id="PF00296">
    <property type="entry name" value="Bac_luciferase"/>
    <property type="match status" value="1"/>
</dbReference>
<keyword evidence="4" id="KW-0503">Monooxygenase</keyword>
<reference evidence="6" key="1">
    <citation type="submission" date="2023-03" db="EMBL/GenBank/DDBJ databases">
        <authorList>
            <person name="Steffen K."/>
            <person name="Cardenas P."/>
        </authorList>
    </citation>
    <scope>NUCLEOTIDE SEQUENCE</scope>
</reference>
<organism evidence="6 7">
    <name type="scientific">Geodia barretti</name>
    <name type="common">Barrett's horny sponge</name>
    <dbReference type="NCBI Taxonomy" id="519541"/>
    <lineage>
        <taxon>Eukaryota</taxon>
        <taxon>Metazoa</taxon>
        <taxon>Porifera</taxon>
        <taxon>Demospongiae</taxon>
        <taxon>Heteroscleromorpha</taxon>
        <taxon>Tetractinellida</taxon>
        <taxon>Astrophorina</taxon>
        <taxon>Geodiidae</taxon>
        <taxon>Geodia</taxon>
    </lineage>
</organism>
<dbReference type="PANTHER" id="PTHR42847">
    <property type="entry name" value="ALKANESULFONATE MONOOXYGENASE"/>
    <property type="match status" value="1"/>
</dbReference>
<dbReference type="Proteomes" id="UP001174909">
    <property type="component" value="Unassembled WGS sequence"/>
</dbReference>
<dbReference type="EMBL" id="CASHTH010004210">
    <property type="protein sequence ID" value="CAI8054781.1"/>
    <property type="molecule type" value="Genomic_DNA"/>
</dbReference>
<name>A0AA35TW55_GEOBA</name>
<dbReference type="SUPFAM" id="SSF51679">
    <property type="entry name" value="Bacterial luciferase-like"/>
    <property type="match status" value="1"/>
</dbReference>
<evidence type="ECO:0000256" key="2">
    <source>
        <dbReference type="ARBA" id="ARBA00022643"/>
    </source>
</evidence>